<evidence type="ECO:0000313" key="2">
    <source>
        <dbReference type="Proteomes" id="UP000179183"/>
    </source>
</evidence>
<gene>
    <name evidence="1" type="ORF">A3D34_01335</name>
</gene>
<evidence type="ECO:0000313" key="1">
    <source>
        <dbReference type="EMBL" id="OGZ67019.1"/>
    </source>
</evidence>
<name>A0A1G2HX76_9BACT</name>
<protein>
    <recommendedName>
        <fullName evidence="3">HD domain-containing protein</fullName>
    </recommendedName>
</protein>
<organism evidence="1 2">
    <name type="scientific">Candidatus Staskawiczbacteria bacterium RIFCSPHIGHO2_02_FULL_33_16</name>
    <dbReference type="NCBI Taxonomy" id="1802204"/>
    <lineage>
        <taxon>Bacteria</taxon>
        <taxon>Candidatus Staskawicziibacteriota</taxon>
    </lineage>
</organism>
<accession>A0A1G2HX76</accession>
<evidence type="ECO:0008006" key="3">
    <source>
        <dbReference type="Google" id="ProtNLM"/>
    </source>
</evidence>
<dbReference type="Proteomes" id="UP000179183">
    <property type="component" value="Unassembled WGS sequence"/>
</dbReference>
<comment type="caution">
    <text evidence="1">The sequence shown here is derived from an EMBL/GenBank/DDBJ whole genome shotgun (WGS) entry which is preliminary data.</text>
</comment>
<proteinExistence type="predicted"/>
<dbReference type="AlphaFoldDB" id="A0A1G2HX76"/>
<reference evidence="1 2" key="1">
    <citation type="journal article" date="2016" name="Nat. Commun.">
        <title>Thousands of microbial genomes shed light on interconnected biogeochemical processes in an aquifer system.</title>
        <authorList>
            <person name="Anantharaman K."/>
            <person name="Brown C.T."/>
            <person name="Hug L.A."/>
            <person name="Sharon I."/>
            <person name="Castelle C.J."/>
            <person name="Probst A.J."/>
            <person name="Thomas B.C."/>
            <person name="Singh A."/>
            <person name="Wilkins M.J."/>
            <person name="Karaoz U."/>
            <person name="Brodie E.L."/>
            <person name="Williams K.H."/>
            <person name="Hubbard S.S."/>
            <person name="Banfield J.F."/>
        </authorList>
    </citation>
    <scope>NUCLEOTIDE SEQUENCE [LARGE SCALE GENOMIC DNA]</scope>
</reference>
<dbReference type="EMBL" id="MHOQ01000015">
    <property type="protein sequence ID" value="OGZ67019.1"/>
    <property type="molecule type" value="Genomic_DNA"/>
</dbReference>
<sequence length="287" mass="33186">MNEKAERIDSIQFKETEEFKAKKRHFFIGLGRDVYEVLKLHKAHGLWERKPSSSVKANKKDWGNVSDHCLVEVARAEVFGEKLNLSEETVRDLKSAAALHDFYKRNDIEAMQEALKLKGVTESVLENQARKELEVMRDNKVSEDIIYIKEGVGGEKWVQELILKILGKQGPLSQKDIACLVLHYIDDYTRDVNWALLAEVTPGGKKINELDRRIDKNEANPNYKRFNEEGVGWFQESETPFQLQRRIGHLVESKIAEIIKERSGQEIDPLDLPEFIDNEIRKKIESI</sequence>